<name>A0A0K2TPA6_LEPSM</name>
<sequence length="67" mass="7383">MVLLCGVPQTPGLCRIGRLRGEYLPHLSFQFGLASICQYLCVVHHGHGFHHQNLPMCSAASRGCYSL</sequence>
<proteinExistence type="predicted"/>
<protein>
    <submittedName>
        <fullName evidence="1">Uncharacterized protein</fullName>
    </submittedName>
</protein>
<organism evidence="1">
    <name type="scientific">Lepeophtheirus salmonis</name>
    <name type="common">Salmon louse</name>
    <name type="synonym">Caligus salmonis</name>
    <dbReference type="NCBI Taxonomy" id="72036"/>
    <lineage>
        <taxon>Eukaryota</taxon>
        <taxon>Metazoa</taxon>
        <taxon>Ecdysozoa</taxon>
        <taxon>Arthropoda</taxon>
        <taxon>Crustacea</taxon>
        <taxon>Multicrustacea</taxon>
        <taxon>Hexanauplia</taxon>
        <taxon>Copepoda</taxon>
        <taxon>Siphonostomatoida</taxon>
        <taxon>Caligidae</taxon>
        <taxon>Lepeophtheirus</taxon>
    </lineage>
</organism>
<dbReference type="AlphaFoldDB" id="A0A0K2TPA6"/>
<reference evidence="1" key="1">
    <citation type="submission" date="2014-05" db="EMBL/GenBank/DDBJ databases">
        <authorList>
            <person name="Chronopoulou M."/>
        </authorList>
    </citation>
    <scope>NUCLEOTIDE SEQUENCE</scope>
    <source>
        <tissue evidence="1">Whole organism</tissue>
    </source>
</reference>
<accession>A0A0K2TPA6</accession>
<dbReference type="EMBL" id="HACA01010329">
    <property type="protein sequence ID" value="CDW27690.1"/>
    <property type="molecule type" value="Transcribed_RNA"/>
</dbReference>
<evidence type="ECO:0000313" key="1">
    <source>
        <dbReference type="EMBL" id="CDW27690.1"/>
    </source>
</evidence>